<name>A0YDA4_9GAMM</name>
<feature type="domain" description="Methyltransferase small" evidence="5">
    <location>
        <begin position="130"/>
        <end position="216"/>
    </location>
</feature>
<dbReference type="OrthoDB" id="9800643at2"/>
<dbReference type="Pfam" id="PF05175">
    <property type="entry name" value="MTS"/>
    <property type="match status" value="1"/>
</dbReference>
<comment type="similarity">
    <text evidence="4">Belongs to the protein N5-glutamine methyltransferase family. PrmB subfamily.</text>
</comment>
<dbReference type="GO" id="GO:0036009">
    <property type="term" value="F:protein-glutamine N-methyltransferase activity"/>
    <property type="evidence" value="ECO:0007669"/>
    <property type="project" value="UniProtKB-UniRule"/>
</dbReference>
<dbReference type="NCBIfam" id="TIGR00536">
    <property type="entry name" value="hemK_fam"/>
    <property type="match status" value="1"/>
</dbReference>
<gene>
    <name evidence="4" type="primary">prmB</name>
    <name evidence="6" type="ORF">GP2143_03763</name>
</gene>
<dbReference type="GO" id="GO:0005829">
    <property type="term" value="C:cytosol"/>
    <property type="evidence" value="ECO:0007669"/>
    <property type="project" value="TreeGrafter"/>
</dbReference>
<dbReference type="STRING" id="247633.GP2143_03763"/>
<evidence type="ECO:0000259" key="5">
    <source>
        <dbReference type="Pfam" id="PF05175"/>
    </source>
</evidence>
<dbReference type="AlphaFoldDB" id="A0YDA4"/>
<dbReference type="NCBIfam" id="TIGR03533">
    <property type="entry name" value="L3_gln_methyl"/>
    <property type="match status" value="1"/>
</dbReference>
<dbReference type="GO" id="GO:0003676">
    <property type="term" value="F:nucleic acid binding"/>
    <property type="evidence" value="ECO:0007669"/>
    <property type="project" value="InterPro"/>
</dbReference>
<dbReference type="InterPro" id="IPR007848">
    <property type="entry name" value="Small_mtfrase_dom"/>
</dbReference>
<evidence type="ECO:0000256" key="4">
    <source>
        <dbReference type="HAMAP-Rule" id="MF_02125"/>
    </source>
</evidence>
<reference evidence="6 7" key="1">
    <citation type="journal article" date="2010" name="J. Bacteriol.">
        <title>Genome sequence of the oligotrophic marine Gammaproteobacterium HTCC2143, isolated from the Oregon Coast.</title>
        <authorList>
            <person name="Oh H.M."/>
            <person name="Kang I."/>
            <person name="Ferriera S."/>
            <person name="Giovannoni S.J."/>
            <person name="Cho J.C."/>
        </authorList>
    </citation>
    <scope>NUCLEOTIDE SEQUENCE [LARGE SCALE GENOMIC DNA]</scope>
    <source>
        <strain evidence="6 7">HTCC2143</strain>
    </source>
</reference>
<protein>
    <recommendedName>
        <fullName evidence="4">Ribosomal protein uL3 glutamine methyltransferase</fullName>
        <shortName evidence="4">uL3 MTase</shortName>
        <ecNumber evidence="4">2.1.1.298</ecNumber>
    </recommendedName>
    <alternativeName>
        <fullName evidence="4">N5-glutamine methyltransferase PrmB</fullName>
    </alternativeName>
</protein>
<dbReference type="eggNOG" id="COG2890">
    <property type="taxonomic scope" value="Bacteria"/>
</dbReference>
<dbReference type="CDD" id="cd02440">
    <property type="entry name" value="AdoMet_MTases"/>
    <property type="match status" value="1"/>
</dbReference>
<dbReference type="HAMAP" id="MF_02125">
    <property type="entry name" value="L3_methyltr_PrmB"/>
    <property type="match status" value="1"/>
</dbReference>
<evidence type="ECO:0000256" key="2">
    <source>
        <dbReference type="ARBA" id="ARBA00022679"/>
    </source>
</evidence>
<dbReference type="GO" id="GO:0032259">
    <property type="term" value="P:methylation"/>
    <property type="evidence" value="ECO:0007669"/>
    <property type="project" value="UniProtKB-KW"/>
</dbReference>
<evidence type="ECO:0000313" key="7">
    <source>
        <dbReference type="Proteomes" id="UP000004931"/>
    </source>
</evidence>
<evidence type="ECO:0000256" key="3">
    <source>
        <dbReference type="ARBA" id="ARBA00022691"/>
    </source>
</evidence>
<comment type="function">
    <text evidence="4">Methylates ribosomal protein uL3 on a specific glutamine residue.</text>
</comment>
<dbReference type="SUPFAM" id="SSF53335">
    <property type="entry name" value="S-adenosyl-L-methionine-dependent methyltransferases"/>
    <property type="match status" value="1"/>
</dbReference>
<dbReference type="Gene3D" id="3.40.50.150">
    <property type="entry name" value="Vaccinia Virus protein VP39"/>
    <property type="match status" value="1"/>
</dbReference>
<dbReference type="PIRSF" id="PIRSF037167">
    <property type="entry name" value="Mtase_YfcB_prd"/>
    <property type="match status" value="1"/>
</dbReference>
<dbReference type="PROSITE" id="PS00092">
    <property type="entry name" value="N6_MTASE"/>
    <property type="match status" value="1"/>
</dbReference>
<dbReference type="Gene3D" id="1.10.8.10">
    <property type="entry name" value="DNA helicase RuvA subunit, C-terminal domain"/>
    <property type="match status" value="1"/>
</dbReference>
<dbReference type="InterPro" id="IPR004556">
    <property type="entry name" value="HemK-like"/>
</dbReference>
<accession>A0YDA4</accession>
<dbReference type="InterPro" id="IPR017127">
    <property type="entry name" value="Ribosome_uL3_MTase"/>
</dbReference>
<dbReference type="Proteomes" id="UP000004931">
    <property type="component" value="Unassembled WGS sequence"/>
</dbReference>
<dbReference type="InterPro" id="IPR002052">
    <property type="entry name" value="DNA_methylase_N6_adenine_CS"/>
</dbReference>
<organism evidence="6 7">
    <name type="scientific">marine gamma proteobacterium HTCC2143</name>
    <dbReference type="NCBI Taxonomy" id="247633"/>
    <lineage>
        <taxon>Bacteria</taxon>
        <taxon>Pseudomonadati</taxon>
        <taxon>Pseudomonadota</taxon>
        <taxon>Gammaproteobacteria</taxon>
        <taxon>Cellvibrionales</taxon>
        <taxon>Spongiibacteraceae</taxon>
        <taxon>BD1-7 clade</taxon>
    </lineage>
</organism>
<sequence>MDANTPTHQQLTTLRDYIRWAVSRFHQENIYFGHGTDNALDESVALVLYSVGIPAGSENELLDAKLTLSERIALLALIERRVQERIPLPYLTGEAWFAGLLFKVDNRVLIPRSPIAELIEVGFEPWLQHQEVFEILDLCSGGGCIGIACAHYFEEAQVSLVDLSAPALQVAVENIQRFELPHRVSVIQSDLFTGLVGRTYQLIVANPPYVDGVDLQTMPAEYHHEPQLALGSGDDGLDITRRILQQSADYLTEEGILVVEVGNSGVALEQAFAEVPFTWIEFERGGHGVFVFTRAELMQYHSHFALTKLPE</sequence>
<evidence type="ECO:0000256" key="1">
    <source>
        <dbReference type="ARBA" id="ARBA00022603"/>
    </source>
</evidence>
<comment type="catalytic activity">
    <reaction evidence="4">
        <text>L-glutaminyl-[ribosomal protein uL3] + S-adenosyl-L-methionine = N(5)-methyl-L-glutaminyl-[ribosomal protein uL3] + S-adenosyl-L-homocysteine + H(+)</text>
        <dbReference type="Rhea" id="RHEA:45020"/>
        <dbReference type="Rhea" id="RHEA-COMP:11063"/>
        <dbReference type="Rhea" id="RHEA-COMP:11064"/>
        <dbReference type="ChEBI" id="CHEBI:15378"/>
        <dbReference type="ChEBI" id="CHEBI:30011"/>
        <dbReference type="ChEBI" id="CHEBI:57856"/>
        <dbReference type="ChEBI" id="CHEBI:59789"/>
        <dbReference type="ChEBI" id="CHEBI:61891"/>
        <dbReference type="EC" id="2.1.1.298"/>
    </reaction>
</comment>
<keyword evidence="1 4" id="KW-0489">Methyltransferase</keyword>
<dbReference type="PANTHER" id="PTHR47806">
    <property type="entry name" value="50S RIBOSOMAL PROTEIN L3 GLUTAMINE METHYLTRANSFERASE"/>
    <property type="match status" value="1"/>
</dbReference>
<dbReference type="EC" id="2.1.1.298" evidence="4"/>
<evidence type="ECO:0000313" key="6">
    <source>
        <dbReference type="EMBL" id="EAW31207.1"/>
    </source>
</evidence>
<keyword evidence="2 4" id="KW-0808">Transferase</keyword>
<dbReference type="PANTHER" id="PTHR47806:SF1">
    <property type="entry name" value="RIBOSOMAL PROTEIN UL3 GLUTAMINE METHYLTRANSFERASE"/>
    <property type="match status" value="1"/>
</dbReference>
<keyword evidence="3 4" id="KW-0949">S-adenosyl-L-methionine</keyword>
<dbReference type="InterPro" id="IPR029063">
    <property type="entry name" value="SAM-dependent_MTases_sf"/>
</dbReference>
<comment type="caution">
    <text evidence="6">The sequence shown here is derived from an EMBL/GenBank/DDBJ whole genome shotgun (WGS) entry which is preliminary data.</text>
</comment>
<proteinExistence type="inferred from homology"/>
<dbReference type="EMBL" id="AAVT01000004">
    <property type="protein sequence ID" value="EAW31207.1"/>
    <property type="molecule type" value="Genomic_DNA"/>
</dbReference>
<keyword evidence="7" id="KW-1185">Reference proteome</keyword>